<dbReference type="CDD" id="cd03263">
    <property type="entry name" value="ABC_subfamily_A"/>
    <property type="match status" value="1"/>
</dbReference>
<dbReference type="Proteomes" id="UP000001542">
    <property type="component" value="Unassembled WGS sequence"/>
</dbReference>
<dbReference type="eggNOG" id="KOG0059">
    <property type="taxonomic scope" value="Eukaryota"/>
</dbReference>
<evidence type="ECO:0000256" key="3">
    <source>
        <dbReference type="ARBA" id="ARBA00022448"/>
    </source>
</evidence>
<keyword evidence="9 10" id="KW-0472">Membrane</keyword>
<dbReference type="SMART" id="SM00382">
    <property type="entry name" value="AAA"/>
    <property type="match status" value="1"/>
</dbReference>
<dbReference type="SUPFAM" id="SSF52540">
    <property type="entry name" value="P-loop containing nucleoside triphosphate hydrolases"/>
    <property type="match status" value="1"/>
</dbReference>
<evidence type="ECO:0000313" key="12">
    <source>
        <dbReference type="EMBL" id="EAY17962.1"/>
    </source>
</evidence>
<reference evidence="12" key="2">
    <citation type="journal article" date="2007" name="Science">
        <title>Draft genome sequence of the sexually transmitted pathogen Trichomonas vaginalis.</title>
        <authorList>
            <person name="Carlton J.M."/>
            <person name="Hirt R.P."/>
            <person name="Silva J.C."/>
            <person name="Delcher A.L."/>
            <person name="Schatz M."/>
            <person name="Zhao Q."/>
            <person name="Wortman J.R."/>
            <person name="Bidwell S.L."/>
            <person name="Alsmark U.C.M."/>
            <person name="Besteiro S."/>
            <person name="Sicheritz-Ponten T."/>
            <person name="Noel C.J."/>
            <person name="Dacks J.B."/>
            <person name="Foster P.G."/>
            <person name="Simillion C."/>
            <person name="Van de Peer Y."/>
            <person name="Miranda-Saavedra D."/>
            <person name="Barton G.J."/>
            <person name="Westrop G.D."/>
            <person name="Mueller S."/>
            <person name="Dessi D."/>
            <person name="Fiori P.L."/>
            <person name="Ren Q."/>
            <person name="Paulsen I."/>
            <person name="Zhang H."/>
            <person name="Bastida-Corcuera F.D."/>
            <person name="Simoes-Barbosa A."/>
            <person name="Brown M.T."/>
            <person name="Hayes R.D."/>
            <person name="Mukherjee M."/>
            <person name="Okumura C.Y."/>
            <person name="Schneider R."/>
            <person name="Smith A.J."/>
            <person name="Vanacova S."/>
            <person name="Villalvazo M."/>
            <person name="Haas B.J."/>
            <person name="Pertea M."/>
            <person name="Feldblyum T.V."/>
            <person name="Utterback T.R."/>
            <person name="Shu C.L."/>
            <person name="Osoegawa K."/>
            <person name="de Jong P.J."/>
            <person name="Hrdy I."/>
            <person name="Horvathova L."/>
            <person name="Zubacova Z."/>
            <person name="Dolezal P."/>
            <person name="Malik S.B."/>
            <person name="Logsdon J.M. Jr."/>
            <person name="Henze K."/>
            <person name="Gupta A."/>
            <person name="Wang C.C."/>
            <person name="Dunne R.L."/>
            <person name="Upcroft J.A."/>
            <person name="Upcroft P."/>
            <person name="White O."/>
            <person name="Salzberg S.L."/>
            <person name="Tang P."/>
            <person name="Chiu C.-H."/>
            <person name="Lee Y.-S."/>
            <person name="Embley T.M."/>
            <person name="Coombs G.H."/>
            <person name="Mottram J.C."/>
            <person name="Tachezy J."/>
            <person name="Fraser-Liggett C.M."/>
            <person name="Johnson P.J."/>
        </authorList>
    </citation>
    <scope>NUCLEOTIDE SEQUENCE [LARGE SCALE GENOMIC DNA]</scope>
    <source>
        <strain evidence="12">G3</strain>
    </source>
</reference>
<dbReference type="GO" id="GO:0016020">
    <property type="term" value="C:membrane"/>
    <property type="evidence" value="ECO:0007669"/>
    <property type="project" value="UniProtKB-SubCell"/>
</dbReference>
<feature type="transmembrane region" description="Helical" evidence="10">
    <location>
        <begin position="359"/>
        <end position="380"/>
    </location>
</feature>
<evidence type="ECO:0000256" key="7">
    <source>
        <dbReference type="ARBA" id="ARBA00022840"/>
    </source>
</evidence>
<dbReference type="InterPro" id="IPR013525">
    <property type="entry name" value="ABC2_TM"/>
</dbReference>
<evidence type="ECO:0000256" key="10">
    <source>
        <dbReference type="SAM" id="Phobius"/>
    </source>
</evidence>
<dbReference type="GO" id="GO:0005319">
    <property type="term" value="F:lipid transporter activity"/>
    <property type="evidence" value="ECO:0000318"/>
    <property type="project" value="GO_Central"/>
</dbReference>
<dbReference type="Gene3D" id="3.40.50.300">
    <property type="entry name" value="P-loop containing nucleotide triphosphate hydrolases"/>
    <property type="match status" value="1"/>
</dbReference>
<evidence type="ECO:0000256" key="8">
    <source>
        <dbReference type="ARBA" id="ARBA00022989"/>
    </source>
</evidence>
<keyword evidence="7" id="KW-0067">ATP-binding</keyword>
<keyword evidence="3" id="KW-0813">Transport</keyword>
<dbReference type="PANTHER" id="PTHR19229">
    <property type="entry name" value="ATP-BINDING CASSETTE TRANSPORTER SUBFAMILY A ABCA"/>
    <property type="match status" value="1"/>
</dbReference>
<dbReference type="EMBL" id="DS113224">
    <property type="protein sequence ID" value="EAY17962.1"/>
    <property type="molecule type" value="Genomic_DNA"/>
</dbReference>
<evidence type="ECO:0000313" key="13">
    <source>
        <dbReference type="Proteomes" id="UP000001542"/>
    </source>
</evidence>
<dbReference type="GO" id="GO:0140359">
    <property type="term" value="F:ABC-type transporter activity"/>
    <property type="evidence" value="ECO:0007669"/>
    <property type="project" value="InterPro"/>
</dbReference>
<dbReference type="STRING" id="5722.A2DNW7"/>
<organism evidence="12 13">
    <name type="scientific">Trichomonas vaginalis (strain ATCC PRA-98 / G3)</name>
    <dbReference type="NCBI Taxonomy" id="412133"/>
    <lineage>
        <taxon>Eukaryota</taxon>
        <taxon>Metamonada</taxon>
        <taxon>Parabasalia</taxon>
        <taxon>Trichomonadida</taxon>
        <taxon>Trichomonadidae</taxon>
        <taxon>Trichomonas</taxon>
    </lineage>
</organism>
<feature type="transmembrane region" description="Helical" evidence="10">
    <location>
        <begin position="20"/>
        <end position="43"/>
    </location>
</feature>
<dbReference type="FunFam" id="3.40.50.300:FF:001998">
    <property type="entry name" value="ABC transporter family protein"/>
    <property type="match status" value="1"/>
</dbReference>
<feature type="transmembrane region" description="Helical" evidence="10">
    <location>
        <begin position="296"/>
        <end position="314"/>
    </location>
</feature>
<evidence type="ECO:0000256" key="4">
    <source>
        <dbReference type="ARBA" id="ARBA00022692"/>
    </source>
</evidence>
<evidence type="ECO:0000256" key="9">
    <source>
        <dbReference type="ARBA" id="ARBA00023136"/>
    </source>
</evidence>
<evidence type="ECO:0000256" key="6">
    <source>
        <dbReference type="ARBA" id="ARBA00022741"/>
    </source>
</evidence>
<dbReference type="GO" id="GO:0016887">
    <property type="term" value="F:ATP hydrolysis activity"/>
    <property type="evidence" value="ECO:0007669"/>
    <property type="project" value="InterPro"/>
</dbReference>
<dbReference type="PROSITE" id="PS50893">
    <property type="entry name" value="ABC_TRANSPORTER_2"/>
    <property type="match status" value="1"/>
</dbReference>
<name>A2DNW7_TRIV3</name>
<feature type="transmembrane region" description="Helical" evidence="10">
    <location>
        <begin position="400"/>
        <end position="421"/>
    </location>
</feature>
<gene>
    <name evidence="12" type="ORF">TVAG_225880</name>
</gene>
<proteinExistence type="inferred from homology"/>
<comment type="similarity">
    <text evidence="2">Belongs to the ABC transporter superfamily. ABCA family.</text>
</comment>
<evidence type="ECO:0000259" key="11">
    <source>
        <dbReference type="PROSITE" id="PS50893"/>
    </source>
</evidence>
<evidence type="ECO:0000256" key="2">
    <source>
        <dbReference type="ARBA" id="ARBA00008869"/>
    </source>
</evidence>
<dbReference type="Pfam" id="PF00005">
    <property type="entry name" value="ABC_tran"/>
    <property type="match status" value="1"/>
</dbReference>
<dbReference type="AlphaFoldDB" id="A2DNW7"/>
<accession>A2DNW7</accession>
<feature type="transmembrane region" description="Helical" evidence="10">
    <location>
        <begin position="326"/>
        <end position="347"/>
    </location>
</feature>
<dbReference type="VEuPathDB" id="TrichDB:TVAG_225880"/>
<dbReference type="InterPro" id="IPR003439">
    <property type="entry name" value="ABC_transporter-like_ATP-bd"/>
</dbReference>
<dbReference type="KEGG" id="tva:5463465"/>
<dbReference type="InterPro" id="IPR003593">
    <property type="entry name" value="AAA+_ATPase"/>
</dbReference>
<dbReference type="GO" id="GO:0006869">
    <property type="term" value="P:lipid transport"/>
    <property type="evidence" value="ECO:0000318"/>
    <property type="project" value="GO_Central"/>
</dbReference>
<feature type="transmembrane region" description="Helical" evidence="10">
    <location>
        <begin position="258"/>
        <end position="284"/>
    </location>
</feature>
<feature type="transmembrane region" description="Helical" evidence="10">
    <location>
        <begin position="217"/>
        <end position="238"/>
    </location>
</feature>
<dbReference type="GO" id="GO:0042626">
    <property type="term" value="F:ATPase-coupled transmembrane transporter activity"/>
    <property type="evidence" value="ECO:0000318"/>
    <property type="project" value="GO_Central"/>
</dbReference>
<comment type="subcellular location">
    <subcellularLocation>
        <location evidence="1">Membrane</location>
        <topology evidence="1">Multi-pass membrane protein</topology>
    </subcellularLocation>
</comment>
<feature type="domain" description="ABC transporter" evidence="11">
    <location>
        <begin position="473"/>
        <end position="706"/>
    </location>
</feature>
<dbReference type="InParanoid" id="A2DNW7"/>
<evidence type="ECO:0000256" key="5">
    <source>
        <dbReference type="ARBA" id="ARBA00022737"/>
    </source>
</evidence>
<sequence length="798" mass="90976">MGIFLSQLKAVLFRRSILQLRGIISTIIVDLVVIALLLVPAIFKLSSDKAGEGVTHITTNSLDDLENYNNLSITRIKDPGCDGGFCFPELLDILKKMIKDEINVDVKVNEFDTFDDLNDFQNKTTSDPHHSLNNIFGYQIVNNSYYRTEDDKYNASITCNVVVNYSNFQTYHFETLFRRAVFKMMNPSISDSDIYYNFSVRSEVMAKEEGNSYVADIYFIIYAIAIVIFISFGFGQIIEDLHTPTRSYMIACGLNRFAYWLGNFIIDFAHLFIVTVIAFIINMILKEPIFMKFNGYIFYAVLITLIASIIYAYIWGFLLRNRNSGATMFFIVHIIFTLTAYFVGLMLRQQIKSLSLLKLIRCLFCIFPMNNVINLFYAPIEPIKFQAPLNSVKLDADSYYKIPIIIPIIGIILYLLILLLIEALGKSAKKKFSKFGWSGHEREFKEFKDKQKITKEAIDMEQSVHNSSEEYAIKIKDVSKFYSGPNGKNIYAVNQVSLGIKKGSLFGFLGSNGAGKTTLMRIILRDEALSNGSVEIEGDDIEKSFDPKKISRCPQFDDHLTGNLTGRQNLKFFCYLYNKSRSETKEIIDKMVDTLDLSEHIDKKVDNMSGGNRRKCAVAITFISDANIILLDEPTSSLDPIARHKVHNLINEYRGEKTFMLCTHLLDEAENLCDNISIMLNGCVFTIGTPQYLSNRFGTEWKVDVLLNDKSEETQNTVSNFFLQGIPSAVATISRPLSRIYSIPRNDISITKLFRLLEQAKTNNMGIKYYTCSCSTLEKVFLEIVMLSQNNDDEQDEQ</sequence>
<dbReference type="InterPro" id="IPR026082">
    <property type="entry name" value="ABCA"/>
</dbReference>
<keyword evidence="6" id="KW-0547">Nucleotide-binding</keyword>
<keyword evidence="5" id="KW-0677">Repeat</keyword>
<dbReference type="VEuPathDB" id="TrichDB:TVAGG3_0289480"/>
<dbReference type="OrthoDB" id="66620at2759"/>
<keyword evidence="4 10" id="KW-0812">Transmembrane</keyword>
<reference evidence="12" key="1">
    <citation type="submission" date="2006-10" db="EMBL/GenBank/DDBJ databases">
        <authorList>
            <person name="Amadeo P."/>
            <person name="Zhao Q."/>
            <person name="Wortman J."/>
            <person name="Fraser-Liggett C."/>
            <person name="Carlton J."/>
        </authorList>
    </citation>
    <scope>NUCLEOTIDE SEQUENCE</scope>
    <source>
        <strain evidence="12">G3</strain>
    </source>
</reference>
<keyword evidence="8 10" id="KW-1133">Transmembrane helix</keyword>
<dbReference type="GO" id="GO:0005524">
    <property type="term" value="F:ATP binding"/>
    <property type="evidence" value="ECO:0007669"/>
    <property type="project" value="UniProtKB-KW"/>
</dbReference>
<dbReference type="RefSeq" id="XP_001578948.1">
    <property type="nucleotide sequence ID" value="XM_001578898.1"/>
</dbReference>
<dbReference type="PANTHER" id="PTHR19229:SF36">
    <property type="entry name" value="ATP-BINDING CASSETTE SUB-FAMILY A MEMBER 2"/>
    <property type="match status" value="1"/>
</dbReference>
<evidence type="ECO:0000256" key="1">
    <source>
        <dbReference type="ARBA" id="ARBA00004141"/>
    </source>
</evidence>
<dbReference type="Pfam" id="PF12698">
    <property type="entry name" value="ABC2_membrane_3"/>
    <property type="match status" value="1"/>
</dbReference>
<dbReference type="InterPro" id="IPR027417">
    <property type="entry name" value="P-loop_NTPase"/>
</dbReference>
<keyword evidence="13" id="KW-1185">Reference proteome</keyword>
<protein>
    <submittedName>
        <fullName evidence="12">ABC transporter family protein</fullName>
    </submittedName>
</protein>